<evidence type="ECO:0000259" key="3">
    <source>
        <dbReference type="PROSITE" id="PS52004"/>
    </source>
</evidence>
<dbReference type="Gene3D" id="3.40.47.10">
    <property type="match status" value="1"/>
</dbReference>
<dbReference type="PANTHER" id="PTHR43775:SF51">
    <property type="entry name" value="INACTIVE PHENOLPHTHIOCEROL SYNTHESIS POLYKETIDE SYNTHASE TYPE I PKS1-RELATED"/>
    <property type="match status" value="1"/>
</dbReference>
<comment type="caution">
    <text evidence="4">The sequence shown here is derived from an EMBL/GenBank/DDBJ whole genome shotgun (WGS) entry which is preliminary data.</text>
</comment>
<dbReference type="AlphaFoldDB" id="A0A1V3ZY33"/>
<dbReference type="GO" id="GO:0004312">
    <property type="term" value="F:fatty acid synthase activity"/>
    <property type="evidence" value="ECO:0007669"/>
    <property type="project" value="TreeGrafter"/>
</dbReference>
<proteinExistence type="predicted"/>
<dbReference type="CDD" id="cd00833">
    <property type="entry name" value="PKS"/>
    <property type="match status" value="1"/>
</dbReference>
<dbReference type="Proteomes" id="UP000190539">
    <property type="component" value="Unassembled WGS sequence"/>
</dbReference>
<gene>
    <name evidence="4" type="ORF">B1H18_34610</name>
</gene>
<dbReference type="PROSITE" id="PS52004">
    <property type="entry name" value="KS3_2"/>
    <property type="match status" value="1"/>
</dbReference>
<keyword evidence="1" id="KW-0808">Transferase</keyword>
<evidence type="ECO:0000313" key="5">
    <source>
        <dbReference type="Proteomes" id="UP000190539"/>
    </source>
</evidence>
<dbReference type="SMART" id="SM00825">
    <property type="entry name" value="PKS_KS"/>
    <property type="match status" value="1"/>
</dbReference>
<dbReference type="PANTHER" id="PTHR43775">
    <property type="entry name" value="FATTY ACID SYNTHASE"/>
    <property type="match status" value="1"/>
</dbReference>
<evidence type="ECO:0000313" key="4">
    <source>
        <dbReference type="EMBL" id="OON71208.1"/>
    </source>
</evidence>
<dbReference type="InterPro" id="IPR050091">
    <property type="entry name" value="PKS_NRPS_Biosynth_Enz"/>
</dbReference>
<keyword evidence="5" id="KW-1185">Reference proteome</keyword>
<dbReference type="GO" id="GO:0006633">
    <property type="term" value="P:fatty acid biosynthetic process"/>
    <property type="evidence" value="ECO:0007669"/>
    <property type="project" value="TreeGrafter"/>
</dbReference>
<dbReference type="STRING" id="83656.B1H18_34610"/>
<feature type="non-terminal residue" evidence="4">
    <location>
        <position position="154"/>
    </location>
</feature>
<feature type="domain" description="Ketosynthase family 3 (KS3)" evidence="3">
    <location>
        <begin position="1"/>
        <end position="154"/>
    </location>
</feature>
<evidence type="ECO:0000256" key="2">
    <source>
        <dbReference type="ARBA" id="ARBA00023268"/>
    </source>
</evidence>
<protein>
    <submittedName>
        <fullName evidence="4">Polyketide synthase</fullName>
    </submittedName>
</protein>
<dbReference type="InterPro" id="IPR020841">
    <property type="entry name" value="PKS_Beta-ketoAc_synthase_dom"/>
</dbReference>
<dbReference type="EMBL" id="MVFC01000076">
    <property type="protein sequence ID" value="OON71208.1"/>
    <property type="molecule type" value="Genomic_DNA"/>
</dbReference>
<accession>A0A1V3ZY33</accession>
<sequence>MACRFPGNAASPEEFWRLLSEGNDAVSDLPVERGWDLADLYDPDADRPGKSYTKRGSFLHGAAEFDAGLFGISPREAVAMDPQQRLLLETSWEVLERGDIDPSSLKGSNTGVFVGTNGQDYASLAPNTPAEFEGHLGTGTAASVLSGRVAYGFG</sequence>
<reference evidence="4 5" key="1">
    <citation type="submission" date="2017-02" db="EMBL/GenBank/DDBJ databases">
        <title>Draft Genome Sequence of Streptomyces tsukubaensis F601, a Producer of the immunosuppressant tacrolimus FK506.</title>
        <authorList>
            <person name="Zong G."/>
            <person name="Zhong C."/>
            <person name="Fu J."/>
            <person name="Qin R."/>
            <person name="Cao G."/>
        </authorList>
    </citation>
    <scope>NUCLEOTIDE SEQUENCE [LARGE SCALE GENOMIC DNA]</scope>
    <source>
        <strain evidence="4 5">F601</strain>
    </source>
</reference>
<organism evidence="4 5">
    <name type="scientific">Streptomyces tsukubensis</name>
    <dbReference type="NCBI Taxonomy" id="83656"/>
    <lineage>
        <taxon>Bacteria</taxon>
        <taxon>Bacillati</taxon>
        <taxon>Actinomycetota</taxon>
        <taxon>Actinomycetes</taxon>
        <taxon>Kitasatosporales</taxon>
        <taxon>Streptomycetaceae</taxon>
        <taxon>Streptomyces</taxon>
    </lineage>
</organism>
<dbReference type="InterPro" id="IPR014030">
    <property type="entry name" value="Ketoacyl_synth_N"/>
</dbReference>
<name>A0A1V3ZY33_9ACTN</name>
<keyword evidence="2" id="KW-0511">Multifunctional enzyme</keyword>
<dbReference type="InterPro" id="IPR016039">
    <property type="entry name" value="Thiolase-like"/>
</dbReference>
<evidence type="ECO:0000256" key="1">
    <source>
        <dbReference type="ARBA" id="ARBA00022679"/>
    </source>
</evidence>
<dbReference type="Pfam" id="PF00109">
    <property type="entry name" value="ketoacyl-synt"/>
    <property type="match status" value="1"/>
</dbReference>
<dbReference type="SUPFAM" id="SSF53901">
    <property type="entry name" value="Thiolase-like"/>
    <property type="match status" value="1"/>
</dbReference>